<keyword evidence="6" id="KW-1185">Reference proteome</keyword>
<name>A0A4R7BCV1_9NEIS</name>
<dbReference type="PANTHER" id="PTHR39515:SF2">
    <property type="entry name" value="HTH-TYPE TRANSCRIPTIONAL REGULATOR RV0880"/>
    <property type="match status" value="1"/>
</dbReference>
<dbReference type="InterPro" id="IPR000835">
    <property type="entry name" value="HTH_MarR-typ"/>
</dbReference>
<evidence type="ECO:0000313" key="6">
    <source>
        <dbReference type="Proteomes" id="UP000295611"/>
    </source>
</evidence>
<sequence length="165" mass="17659">MTKQTYDTTSDAAALAEDLRGAIGQFVRAVRSQAGTPTTAQGETLAYLERNGSVSIATIAENRGVKHQSMRLVIATLEEAGLVTRYPDPQDGRGVLIALTALGRAEIAEERARRSHWLANAMLHALSTDEMTSLRAAIPLLRKLSDTCGTLVSTDCGEHAPASLR</sequence>
<dbReference type="Gene3D" id="1.10.10.10">
    <property type="entry name" value="Winged helix-like DNA-binding domain superfamily/Winged helix DNA-binding domain"/>
    <property type="match status" value="1"/>
</dbReference>
<dbReference type="GO" id="GO:0003700">
    <property type="term" value="F:DNA-binding transcription factor activity"/>
    <property type="evidence" value="ECO:0007669"/>
    <property type="project" value="InterPro"/>
</dbReference>
<dbReference type="InterPro" id="IPR036388">
    <property type="entry name" value="WH-like_DNA-bd_sf"/>
</dbReference>
<organism evidence="5 6">
    <name type="scientific">Paludibacterium purpuratum</name>
    <dbReference type="NCBI Taxonomy" id="1144873"/>
    <lineage>
        <taxon>Bacteria</taxon>
        <taxon>Pseudomonadati</taxon>
        <taxon>Pseudomonadota</taxon>
        <taxon>Betaproteobacteria</taxon>
        <taxon>Neisseriales</taxon>
        <taxon>Chromobacteriaceae</taxon>
        <taxon>Paludibacterium</taxon>
    </lineage>
</organism>
<dbReference type="PROSITE" id="PS01117">
    <property type="entry name" value="HTH_MARR_1"/>
    <property type="match status" value="1"/>
</dbReference>
<dbReference type="GO" id="GO:0003677">
    <property type="term" value="F:DNA binding"/>
    <property type="evidence" value="ECO:0007669"/>
    <property type="project" value="UniProtKB-KW"/>
</dbReference>
<dbReference type="Proteomes" id="UP000295611">
    <property type="component" value="Unassembled WGS sequence"/>
</dbReference>
<dbReference type="RefSeq" id="WP_208108232.1">
    <property type="nucleotide sequence ID" value="NZ_SNZP01000003.1"/>
</dbReference>
<evidence type="ECO:0000256" key="1">
    <source>
        <dbReference type="ARBA" id="ARBA00023015"/>
    </source>
</evidence>
<dbReference type="InterPro" id="IPR036390">
    <property type="entry name" value="WH_DNA-bd_sf"/>
</dbReference>
<keyword evidence="2 5" id="KW-0238">DNA-binding</keyword>
<keyword evidence="1" id="KW-0805">Transcription regulation</keyword>
<keyword evidence="3" id="KW-0804">Transcription</keyword>
<dbReference type="InterPro" id="IPR052526">
    <property type="entry name" value="HTH-type_Bedaq_tolerance"/>
</dbReference>
<proteinExistence type="predicted"/>
<reference evidence="5 6" key="1">
    <citation type="submission" date="2019-03" db="EMBL/GenBank/DDBJ databases">
        <title>Genomic Encyclopedia of Type Strains, Phase III (KMG-III): the genomes of soil and plant-associated and newly described type strains.</title>
        <authorList>
            <person name="Whitman W."/>
        </authorList>
    </citation>
    <scope>NUCLEOTIDE SEQUENCE [LARGE SCALE GENOMIC DNA]</scope>
    <source>
        <strain evidence="5 6">CECT 8976</strain>
    </source>
</reference>
<dbReference type="Gene3D" id="1.10.287.100">
    <property type="match status" value="1"/>
</dbReference>
<dbReference type="EMBL" id="SNZP01000003">
    <property type="protein sequence ID" value="TDR81566.1"/>
    <property type="molecule type" value="Genomic_DNA"/>
</dbReference>
<feature type="domain" description="HTH marR-type" evidence="4">
    <location>
        <begin position="12"/>
        <end position="143"/>
    </location>
</feature>
<evidence type="ECO:0000259" key="4">
    <source>
        <dbReference type="PROSITE" id="PS50995"/>
    </source>
</evidence>
<dbReference type="SUPFAM" id="SSF46785">
    <property type="entry name" value="Winged helix' DNA-binding domain"/>
    <property type="match status" value="1"/>
</dbReference>
<comment type="caution">
    <text evidence="5">The sequence shown here is derived from an EMBL/GenBank/DDBJ whole genome shotgun (WGS) entry which is preliminary data.</text>
</comment>
<dbReference type="AlphaFoldDB" id="A0A4R7BCV1"/>
<dbReference type="InterPro" id="IPR023187">
    <property type="entry name" value="Tscrpt_reg_MarR-type_CS"/>
</dbReference>
<dbReference type="Pfam" id="PF12802">
    <property type="entry name" value="MarR_2"/>
    <property type="match status" value="1"/>
</dbReference>
<dbReference type="PROSITE" id="PS50995">
    <property type="entry name" value="HTH_MARR_2"/>
    <property type="match status" value="1"/>
</dbReference>
<dbReference type="SMART" id="SM00347">
    <property type="entry name" value="HTH_MARR"/>
    <property type="match status" value="1"/>
</dbReference>
<evidence type="ECO:0000256" key="2">
    <source>
        <dbReference type="ARBA" id="ARBA00023125"/>
    </source>
</evidence>
<accession>A0A4R7BCV1</accession>
<gene>
    <name evidence="5" type="ORF">DFP86_103219</name>
</gene>
<evidence type="ECO:0000256" key="3">
    <source>
        <dbReference type="ARBA" id="ARBA00023163"/>
    </source>
</evidence>
<evidence type="ECO:0000313" key="5">
    <source>
        <dbReference type="EMBL" id="TDR81566.1"/>
    </source>
</evidence>
<dbReference type="PANTHER" id="PTHR39515">
    <property type="entry name" value="CONSERVED PROTEIN"/>
    <property type="match status" value="1"/>
</dbReference>
<protein>
    <submittedName>
        <fullName evidence="5">DNA-binding MarR family transcriptional regulator</fullName>
    </submittedName>
</protein>